<sequence>MDALFAQARDVARDADRGPSADLMARIMADADAQLADMTPAPRAHAPRHHPVVRAAMAALGGWRGLTGVATAGVTGLVIGLGAPGVVTNVALGAQSASASQAPVEVSAYALDDLVPSFYDLGTEG</sequence>
<dbReference type="EMBL" id="CP012023">
    <property type="protein sequence ID" value="ALI54865.1"/>
    <property type="molecule type" value="Genomic_DNA"/>
</dbReference>
<evidence type="ECO:0008006" key="3">
    <source>
        <dbReference type="Google" id="ProtNLM"/>
    </source>
</evidence>
<evidence type="ECO:0000313" key="2">
    <source>
        <dbReference type="Proteomes" id="UP000064920"/>
    </source>
</evidence>
<dbReference type="STRING" id="1397108.IMCC12053_917"/>
<gene>
    <name evidence="1" type="ORF">IMCC12053_917</name>
</gene>
<dbReference type="AlphaFoldDB" id="A0A0N9ZDK9"/>
<name>A0A0N9ZDK9_9RHOB</name>
<dbReference type="Proteomes" id="UP000064920">
    <property type="component" value="Chromosome"/>
</dbReference>
<evidence type="ECO:0000313" key="1">
    <source>
        <dbReference type="EMBL" id="ALI54865.1"/>
    </source>
</evidence>
<keyword evidence="2" id="KW-1185">Reference proteome</keyword>
<reference evidence="1 2" key="1">
    <citation type="submission" date="2015-05" db="EMBL/GenBank/DDBJ databases">
        <authorList>
            <person name="Wang D.B."/>
            <person name="Wang M."/>
        </authorList>
    </citation>
    <scope>NUCLEOTIDE SEQUENCE [LARGE SCALE GENOMIC DNA]</scope>
    <source>
        <strain evidence="1 2">IMCC 12053</strain>
    </source>
</reference>
<accession>A0A0N9ZDK9</accession>
<organism evidence="1 2">
    <name type="scientific">Celeribacter marinus</name>
    <dbReference type="NCBI Taxonomy" id="1397108"/>
    <lineage>
        <taxon>Bacteria</taxon>
        <taxon>Pseudomonadati</taxon>
        <taxon>Pseudomonadota</taxon>
        <taxon>Alphaproteobacteria</taxon>
        <taxon>Rhodobacterales</taxon>
        <taxon>Roseobacteraceae</taxon>
        <taxon>Celeribacter</taxon>
    </lineage>
</organism>
<protein>
    <recommendedName>
        <fullName evidence="3">Dihydroorotate dehydrogenase</fullName>
    </recommendedName>
</protein>
<dbReference type="PATRIC" id="fig|1397108.4.peg.944"/>
<proteinExistence type="predicted"/>
<dbReference type="KEGG" id="cmar:IMCC12053_917"/>